<sequence>MKIFVDLHIHSSLSPCSSENMTPNNIINMSLLKGLDVIAITDHNTTENCEVCMTLGKEKGLLVIPGMELQTKEEAHFVCLFRDIKDADKFKNLVYDKLPNKKNDPKFFGNQWIFDKDDNIIGENERLLINSVNMSCNEAFKIIERLEGVMIPAHVDKKAFSIIANLGFIPTDMDIKTLEISRKCDENSFTKKYKYLSKYNFIKNSDAHFLGDILERETFLEVEERNIKSILNKLKN</sequence>
<feature type="domain" description="Polymerase/histidinol phosphatase N-terminal" evidence="1">
    <location>
        <begin position="5"/>
        <end position="73"/>
    </location>
</feature>
<dbReference type="Proteomes" id="UP000216024">
    <property type="component" value="Unassembled WGS sequence"/>
</dbReference>
<dbReference type="GO" id="GO:0004534">
    <property type="term" value="F:5'-3' RNA exonuclease activity"/>
    <property type="evidence" value="ECO:0007669"/>
    <property type="project" value="TreeGrafter"/>
</dbReference>
<dbReference type="Pfam" id="PF02811">
    <property type="entry name" value="PHP"/>
    <property type="match status" value="1"/>
</dbReference>
<dbReference type="InterPro" id="IPR052018">
    <property type="entry name" value="PHP_domain"/>
</dbReference>
<dbReference type="PANTHER" id="PTHR42924">
    <property type="entry name" value="EXONUCLEASE"/>
    <property type="match status" value="1"/>
</dbReference>
<dbReference type="OrthoDB" id="9791620at2"/>
<keyword evidence="3" id="KW-1185">Reference proteome</keyword>
<dbReference type="InterPro" id="IPR016195">
    <property type="entry name" value="Pol/histidinol_Pase-like"/>
</dbReference>
<reference evidence="2 3" key="1">
    <citation type="submission" date="2017-06" db="EMBL/GenBank/DDBJ databases">
        <title>Draft genome sequence of anaerobic fermentative bacterium Anaeromicrobium sediminis DY2726D isolated from West Pacific Ocean sediments.</title>
        <authorList>
            <person name="Zeng X."/>
        </authorList>
    </citation>
    <scope>NUCLEOTIDE SEQUENCE [LARGE SCALE GENOMIC DNA]</scope>
    <source>
        <strain evidence="2 3">DY2726D</strain>
    </source>
</reference>
<dbReference type="GO" id="GO:0035312">
    <property type="term" value="F:5'-3' DNA exonuclease activity"/>
    <property type="evidence" value="ECO:0007669"/>
    <property type="project" value="TreeGrafter"/>
</dbReference>
<comment type="caution">
    <text evidence="2">The sequence shown here is derived from an EMBL/GenBank/DDBJ whole genome shotgun (WGS) entry which is preliminary data.</text>
</comment>
<name>A0A267MR52_9FIRM</name>
<organism evidence="2 3">
    <name type="scientific">Anaeromicrobium sediminis</name>
    <dbReference type="NCBI Taxonomy" id="1478221"/>
    <lineage>
        <taxon>Bacteria</taxon>
        <taxon>Bacillati</taxon>
        <taxon>Bacillota</taxon>
        <taxon>Clostridia</taxon>
        <taxon>Peptostreptococcales</taxon>
        <taxon>Thermotaleaceae</taxon>
        <taxon>Anaeromicrobium</taxon>
    </lineage>
</organism>
<protein>
    <submittedName>
        <fullName evidence="2">Phosphoesterase</fullName>
    </submittedName>
</protein>
<dbReference type="AlphaFoldDB" id="A0A267MR52"/>
<dbReference type="PANTHER" id="PTHR42924:SF3">
    <property type="entry name" value="POLYMERASE_HISTIDINOL PHOSPHATASE N-TERMINAL DOMAIN-CONTAINING PROTEIN"/>
    <property type="match status" value="1"/>
</dbReference>
<dbReference type="InterPro" id="IPR003141">
    <property type="entry name" value="Pol/His_phosphatase_N"/>
</dbReference>
<dbReference type="SMART" id="SM00481">
    <property type="entry name" value="POLIIIAc"/>
    <property type="match status" value="1"/>
</dbReference>
<dbReference type="InterPro" id="IPR004013">
    <property type="entry name" value="PHP_dom"/>
</dbReference>
<evidence type="ECO:0000313" key="3">
    <source>
        <dbReference type="Proteomes" id="UP000216024"/>
    </source>
</evidence>
<dbReference type="RefSeq" id="WP_095130755.1">
    <property type="nucleotide sequence ID" value="NZ_NIBG01000001.1"/>
</dbReference>
<dbReference type="CDD" id="cd07432">
    <property type="entry name" value="PHP_HisPPase"/>
    <property type="match status" value="1"/>
</dbReference>
<gene>
    <name evidence="2" type="ORF">CCE28_02870</name>
</gene>
<accession>A0A267MR52</accession>
<evidence type="ECO:0000259" key="1">
    <source>
        <dbReference type="SMART" id="SM00481"/>
    </source>
</evidence>
<evidence type="ECO:0000313" key="2">
    <source>
        <dbReference type="EMBL" id="PAB61388.1"/>
    </source>
</evidence>
<dbReference type="SUPFAM" id="SSF89550">
    <property type="entry name" value="PHP domain-like"/>
    <property type="match status" value="1"/>
</dbReference>
<dbReference type="EMBL" id="NIBG01000001">
    <property type="protein sequence ID" value="PAB61388.1"/>
    <property type="molecule type" value="Genomic_DNA"/>
</dbReference>
<proteinExistence type="predicted"/>
<dbReference type="Gene3D" id="3.20.20.140">
    <property type="entry name" value="Metal-dependent hydrolases"/>
    <property type="match status" value="1"/>
</dbReference>